<reference evidence="1 2" key="1">
    <citation type="journal article" date="2014" name="Genome Biol. Evol.">
        <title>Comparative genomics and transcriptomics analyses reveal divergent lifestyle features of nematode endoparasitic fungus Hirsutella minnesotensis.</title>
        <authorList>
            <person name="Lai Y."/>
            <person name="Liu K."/>
            <person name="Zhang X."/>
            <person name="Zhang X."/>
            <person name="Li K."/>
            <person name="Wang N."/>
            <person name="Shu C."/>
            <person name="Wu Y."/>
            <person name="Wang C."/>
            <person name="Bushley K.E."/>
            <person name="Xiang M."/>
            <person name="Liu X."/>
        </authorList>
    </citation>
    <scope>NUCLEOTIDE SEQUENCE [LARGE SCALE GENOMIC DNA]</scope>
    <source>
        <strain evidence="1 2">3608</strain>
    </source>
</reference>
<proteinExistence type="predicted"/>
<evidence type="ECO:0000313" key="1">
    <source>
        <dbReference type="EMBL" id="KJZ70542.1"/>
    </source>
</evidence>
<organism evidence="1 2">
    <name type="scientific">Hirsutella minnesotensis 3608</name>
    <dbReference type="NCBI Taxonomy" id="1043627"/>
    <lineage>
        <taxon>Eukaryota</taxon>
        <taxon>Fungi</taxon>
        <taxon>Dikarya</taxon>
        <taxon>Ascomycota</taxon>
        <taxon>Pezizomycotina</taxon>
        <taxon>Sordariomycetes</taxon>
        <taxon>Hypocreomycetidae</taxon>
        <taxon>Hypocreales</taxon>
        <taxon>Ophiocordycipitaceae</taxon>
        <taxon>Hirsutella</taxon>
    </lineage>
</organism>
<evidence type="ECO:0000313" key="2">
    <source>
        <dbReference type="Proteomes" id="UP000054481"/>
    </source>
</evidence>
<dbReference type="AlphaFoldDB" id="A0A0F7ZXD7"/>
<accession>A0A0F7ZXD7</accession>
<name>A0A0F7ZXD7_9HYPO</name>
<gene>
    <name evidence="1" type="ORF">HIM_10086</name>
</gene>
<dbReference type="Proteomes" id="UP000054481">
    <property type="component" value="Unassembled WGS sequence"/>
</dbReference>
<dbReference type="OrthoDB" id="4910718at2759"/>
<keyword evidence="2" id="KW-1185">Reference proteome</keyword>
<dbReference type="EMBL" id="KQ030620">
    <property type="protein sequence ID" value="KJZ70542.1"/>
    <property type="molecule type" value="Genomic_DNA"/>
</dbReference>
<protein>
    <submittedName>
        <fullName evidence="1">Uncharacterized protein</fullName>
    </submittedName>
</protein>
<sequence>MDTIAALRRAQELKPISRARAASLRVPFLDDNWMHGPPSCSMADFEVPRLRRCPFNLATIDWKSSVRIGGGLDGYLWKVFFEGHGPYVLKVFWDVVPPDFEHYYAVQRECQNTALLQMMQEAVQEAAAESTTILVNANPRTRDEALANLLAFSTEGRQLQASSEHSGITAISSIPRITKCYGWLKFSGRVFFRMPVSKRAPTIRVDKITRNLSPDREYTAIVYEYIEEGDNNPAVVEEVDRFLWLAGFGHTISPAARNWRAGVLVDHSDIVHPTGFGWHRNFYGPRNADMILV</sequence>